<name>A0A2U9C0E4_SCOMX</name>
<feature type="region of interest" description="Disordered" evidence="1">
    <location>
        <begin position="1"/>
        <end position="38"/>
    </location>
</feature>
<evidence type="ECO:0000313" key="3">
    <source>
        <dbReference type="Proteomes" id="UP000246464"/>
    </source>
</evidence>
<keyword evidence="3" id="KW-1185">Reference proteome</keyword>
<reference evidence="2 3" key="1">
    <citation type="submission" date="2017-12" db="EMBL/GenBank/DDBJ databases">
        <title>Integrating genomic resources of turbot (Scophthalmus maximus) in depth evaluation of genetic and physical mapping variation across individuals.</title>
        <authorList>
            <person name="Martinez P."/>
        </authorList>
    </citation>
    <scope>NUCLEOTIDE SEQUENCE [LARGE SCALE GENOMIC DNA]</scope>
</reference>
<proteinExistence type="predicted"/>
<sequence>MAAVCSGPSNKEPSSPPPHRCRAQRRSDAAAPGRPDSASTLAVRRFDSSVRPARHVSSARVTDVYLWDHTVLACYRLIDRRSTANDQSVQVVFMREERPVLVSLVSLVSLLPCDRELNILGVGTKTKPHLEVLRKHNRHVSPFYGPRTDESILK</sequence>
<gene>
    <name evidence="2" type="ORF">SMAX5B_012748</name>
</gene>
<dbReference type="EMBL" id="CP026253">
    <property type="protein sequence ID" value="AWP09400.1"/>
    <property type="molecule type" value="Genomic_DNA"/>
</dbReference>
<accession>A0A2U9C0E4</accession>
<dbReference type="Proteomes" id="UP000246464">
    <property type="component" value="Chromosome 11"/>
</dbReference>
<evidence type="ECO:0000313" key="2">
    <source>
        <dbReference type="EMBL" id="AWP09400.1"/>
    </source>
</evidence>
<organism evidence="2 3">
    <name type="scientific">Scophthalmus maximus</name>
    <name type="common">Turbot</name>
    <name type="synonym">Psetta maxima</name>
    <dbReference type="NCBI Taxonomy" id="52904"/>
    <lineage>
        <taxon>Eukaryota</taxon>
        <taxon>Metazoa</taxon>
        <taxon>Chordata</taxon>
        <taxon>Craniata</taxon>
        <taxon>Vertebrata</taxon>
        <taxon>Euteleostomi</taxon>
        <taxon>Actinopterygii</taxon>
        <taxon>Neopterygii</taxon>
        <taxon>Teleostei</taxon>
        <taxon>Neoteleostei</taxon>
        <taxon>Acanthomorphata</taxon>
        <taxon>Carangaria</taxon>
        <taxon>Pleuronectiformes</taxon>
        <taxon>Pleuronectoidei</taxon>
        <taxon>Scophthalmidae</taxon>
        <taxon>Scophthalmus</taxon>
    </lineage>
</organism>
<evidence type="ECO:0000256" key="1">
    <source>
        <dbReference type="SAM" id="MobiDB-lite"/>
    </source>
</evidence>
<protein>
    <submittedName>
        <fullName evidence="2">Uncharacterized protein</fullName>
    </submittedName>
</protein>
<dbReference type="AlphaFoldDB" id="A0A2U9C0E4"/>